<organism evidence="11">
    <name type="scientific">Caldithrix abyssi</name>
    <dbReference type="NCBI Taxonomy" id="187145"/>
    <lineage>
        <taxon>Bacteria</taxon>
        <taxon>Pseudomonadati</taxon>
        <taxon>Calditrichota</taxon>
        <taxon>Calditrichia</taxon>
        <taxon>Calditrichales</taxon>
        <taxon>Calditrichaceae</taxon>
        <taxon>Caldithrix</taxon>
    </lineage>
</organism>
<keyword evidence="5 7" id="KW-0450">Lipoyl</keyword>
<dbReference type="AlphaFoldDB" id="A0A7V4TZT7"/>
<name>A0A7V4TZT7_CALAY</name>
<keyword evidence="4 7" id="KW-0808">Transferase</keyword>
<gene>
    <name evidence="11" type="ORF">ENK44_06605</name>
</gene>
<dbReference type="SUPFAM" id="SSF47005">
    <property type="entry name" value="Peripheral subunit-binding domain of 2-oxo acid dehydrogenase complex"/>
    <property type="match status" value="1"/>
</dbReference>
<dbReference type="InterPro" id="IPR036625">
    <property type="entry name" value="E3-bd_dom_sf"/>
</dbReference>
<dbReference type="EC" id="2.3.1.-" evidence="7"/>
<evidence type="ECO:0000313" key="11">
    <source>
        <dbReference type="EMBL" id="HGY55350.1"/>
    </source>
</evidence>
<reference evidence="11" key="1">
    <citation type="journal article" date="2020" name="mSystems">
        <title>Genome- and Community-Level Interaction Insights into Carbon Utilization and Element Cycling Functions of Hydrothermarchaeota in Hydrothermal Sediment.</title>
        <authorList>
            <person name="Zhou Z."/>
            <person name="Liu Y."/>
            <person name="Xu W."/>
            <person name="Pan J."/>
            <person name="Luo Z.H."/>
            <person name="Li M."/>
        </authorList>
    </citation>
    <scope>NUCLEOTIDE SEQUENCE [LARGE SCALE GENOMIC DNA]</scope>
    <source>
        <strain evidence="11">HyVt-577</strain>
    </source>
</reference>
<protein>
    <recommendedName>
        <fullName evidence="7">Dihydrolipoamide acetyltransferase component of pyruvate dehydrogenase complex</fullName>
        <ecNumber evidence="7">2.3.1.-</ecNumber>
    </recommendedName>
</protein>
<dbReference type="Pfam" id="PF02817">
    <property type="entry name" value="E3_binding"/>
    <property type="match status" value="1"/>
</dbReference>
<comment type="subunit">
    <text evidence="3">Forms a 24-polypeptide structural core with octahedral symmetry.</text>
</comment>
<feature type="region of interest" description="Disordered" evidence="8">
    <location>
        <begin position="91"/>
        <end position="149"/>
    </location>
</feature>
<dbReference type="InterPro" id="IPR003016">
    <property type="entry name" value="2-oxoA_DH_lipoyl-BS"/>
</dbReference>
<evidence type="ECO:0000256" key="7">
    <source>
        <dbReference type="RuleBase" id="RU003423"/>
    </source>
</evidence>
<evidence type="ECO:0000256" key="2">
    <source>
        <dbReference type="ARBA" id="ARBA00007317"/>
    </source>
</evidence>
<dbReference type="PROSITE" id="PS00189">
    <property type="entry name" value="LIPOYL"/>
    <property type="match status" value="1"/>
</dbReference>
<dbReference type="InterPro" id="IPR004167">
    <property type="entry name" value="PSBD"/>
</dbReference>
<evidence type="ECO:0000256" key="4">
    <source>
        <dbReference type="ARBA" id="ARBA00022679"/>
    </source>
</evidence>
<feature type="domain" description="Peripheral subunit-binding (PSBD)" evidence="10">
    <location>
        <begin position="130"/>
        <end position="167"/>
    </location>
</feature>
<comment type="cofactor">
    <cofactor evidence="1 7">
        <name>(R)-lipoate</name>
        <dbReference type="ChEBI" id="CHEBI:83088"/>
    </cofactor>
</comment>
<feature type="domain" description="Lipoyl-binding" evidence="9">
    <location>
        <begin position="1"/>
        <end position="77"/>
    </location>
</feature>
<dbReference type="GO" id="GO:0031405">
    <property type="term" value="F:lipoic acid binding"/>
    <property type="evidence" value="ECO:0007669"/>
    <property type="project" value="TreeGrafter"/>
</dbReference>
<evidence type="ECO:0000259" key="9">
    <source>
        <dbReference type="PROSITE" id="PS50968"/>
    </source>
</evidence>
<dbReference type="PANTHER" id="PTHR43178:SF5">
    <property type="entry name" value="LIPOAMIDE ACYLTRANSFERASE COMPONENT OF BRANCHED-CHAIN ALPHA-KETO ACID DEHYDROGENASE COMPLEX, MITOCHONDRIAL"/>
    <property type="match status" value="1"/>
</dbReference>
<dbReference type="EMBL" id="DRQG01000062">
    <property type="protein sequence ID" value="HGY55350.1"/>
    <property type="molecule type" value="Genomic_DNA"/>
</dbReference>
<keyword evidence="6 7" id="KW-0012">Acyltransferase</keyword>
<evidence type="ECO:0000256" key="6">
    <source>
        <dbReference type="ARBA" id="ARBA00023315"/>
    </source>
</evidence>
<dbReference type="InterPro" id="IPR023213">
    <property type="entry name" value="CAT-like_dom_sf"/>
</dbReference>
<dbReference type="CDD" id="cd06849">
    <property type="entry name" value="lipoyl_domain"/>
    <property type="match status" value="1"/>
</dbReference>
<dbReference type="InterPro" id="IPR050743">
    <property type="entry name" value="2-oxoacid_DH_E2_comp"/>
</dbReference>
<dbReference type="PANTHER" id="PTHR43178">
    <property type="entry name" value="DIHYDROLIPOAMIDE ACETYLTRANSFERASE COMPONENT OF PYRUVATE DEHYDROGENASE COMPLEX"/>
    <property type="match status" value="1"/>
</dbReference>
<feature type="compositionally biased region" description="Basic and acidic residues" evidence="8">
    <location>
        <begin position="109"/>
        <end position="120"/>
    </location>
</feature>
<dbReference type="InterPro" id="IPR000089">
    <property type="entry name" value="Biotin_lipoyl"/>
</dbReference>
<dbReference type="InterPro" id="IPR001078">
    <property type="entry name" value="2-oxoacid_DH_actylTfrase"/>
</dbReference>
<comment type="caution">
    <text evidence="11">The sequence shown here is derived from an EMBL/GenBank/DDBJ whole genome shotgun (WGS) entry which is preliminary data.</text>
</comment>
<dbReference type="Pfam" id="PF00364">
    <property type="entry name" value="Biotin_lipoyl"/>
    <property type="match status" value="1"/>
</dbReference>
<dbReference type="Gene3D" id="4.10.320.10">
    <property type="entry name" value="E3-binding domain"/>
    <property type="match status" value="1"/>
</dbReference>
<dbReference type="InterPro" id="IPR011053">
    <property type="entry name" value="Single_hybrid_motif"/>
</dbReference>
<sequence>MAKAVILPRQGNTVESCILLSWRKKKGDKIKKGDILCEVETDKAVFEIEAEEEGTLLELFFEEGDDIPVLTHIAAIGEEGEDYENLRPAQTDIPEQPQESPVNLPAPETGHKESEEKIPVTEKTSNNRRGVSPRARQLAKKHGISLSGIQGSGPMGRVIERDVLNVMQIRQPLTPAAREAVLVTDAPLPAEGSGLGGRITRQDVLSSSQAEPEKDIVREEPLKGVRKIISERMLASLQNSAQLTLHRSADASALLALRAGFKKSALNHPFASVNINDLVMFAVIKILPNHPVINSLLNDYTVKYYKNIHLGFAVDTKRGLIVPTVKNAQNFDLLSLSKEIKRLTEACRNNRIHKEDLSPATFTVTNLGSFGIESFTPVLNLPQNAILGLNAIHLKPVQTEAGVEFTPHIGLSLTINHQVIDGAAGTGFLQELAEAIKNINILVAI</sequence>
<proteinExistence type="inferred from homology"/>
<evidence type="ECO:0000256" key="1">
    <source>
        <dbReference type="ARBA" id="ARBA00001938"/>
    </source>
</evidence>
<dbReference type="GO" id="GO:0005737">
    <property type="term" value="C:cytoplasm"/>
    <property type="evidence" value="ECO:0007669"/>
    <property type="project" value="TreeGrafter"/>
</dbReference>
<dbReference type="Gene3D" id="3.30.559.10">
    <property type="entry name" value="Chloramphenicol acetyltransferase-like domain"/>
    <property type="match status" value="1"/>
</dbReference>
<evidence type="ECO:0000256" key="5">
    <source>
        <dbReference type="ARBA" id="ARBA00022823"/>
    </source>
</evidence>
<dbReference type="SUPFAM" id="SSF52777">
    <property type="entry name" value="CoA-dependent acyltransferases"/>
    <property type="match status" value="1"/>
</dbReference>
<accession>A0A7V4TZT7</accession>
<dbReference type="Pfam" id="PF00198">
    <property type="entry name" value="2-oxoacid_dh"/>
    <property type="match status" value="1"/>
</dbReference>
<dbReference type="Gene3D" id="2.40.50.100">
    <property type="match status" value="1"/>
</dbReference>
<evidence type="ECO:0000259" key="10">
    <source>
        <dbReference type="PROSITE" id="PS51826"/>
    </source>
</evidence>
<dbReference type="GO" id="GO:0016407">
    <property type="term" value="F:acetyltransferase activity"/>
    <property type="evidence" value="ECO:0007669"/>
    <property type="project" value="TreeGrafter"/>
</dbReference>
<dbReference type="PROSITE" id="PS50968">
    <property type="entry name" value="BIOTINYL_LIPOYL"/>
    <property type="match status" value="1"/>
</dbReference>
<evidence type="ECO:0000256" key="8">
    <source>
        <dbReference type="SAM" id="MobiDB-lite"/>
    </source>
</evidence>
<dbReference type="Proteomes" id="UP000885779">
    <property type="component" value="Unassembled WGS sequence"/>
</dbReference>
<comment type="similarity">
    <text evidence="2 7">Belongs to the 2-oxoacid dehydrogenase family.</text>
</comment>
<dbReference type="SUPFAM" id="SSF51230">
    <property type="entry name" value="Single hybrid motif"/>
    <property type="match status" value="1"/>
</dbReference>
<dbReference type="PROSITE" id="PS51826">
    <property type="entry name" value="PSBD"/>
    <property type="match status" value="1"/>
</dbReference>
<evidence type="ECO:0000256" key="3">
    <source>
        <dbReference type="ARBA" id="ARBA00011484"/>
    </source>
</evidence>